<dbReference type="PANTHER" id="PTHR32154">
    <property type="entry name" value="PYRUVATE-FLAVODOXIN OXIDOREDUCTASE-RELATED"/>
    <property type="match status" value="1"/>
</dbReference>
<comment type="caution">
    <text evidence="6">The sequence shown here is derived from an EMBL/GenBank/DDBJ whole genome shotgun (WGS) entry which is preliminary data.</text>
</comment>
<dbReference type="PROSITE" id="PS00198">
    <property type="entry name" value="4FE4S_FER_1"/>
    <property type="match status" value="1"/>
</dbReference>
<evidence type="ECO:0000256" key="2">
    <source>
        <dbReference type="ARBA" id="ARBA00023002"/>
    </source>
</evidence>
<dbReference type="Gene3D" id="4.10.780.10">
    <property type="entry name" value="Pyruvate-flavodoxin oxidoreductase, EKR domain"/>
    <property type="match status" value="1"/>
</dbReference>
<dbReference type="PANTHER" id="PTHR32154:SF0">
    <property type="entry name" value="PYRUVATE-FLAVODOXIN OXIDOREDUCTASE-RELATED"/>
    <property type="match status" value="1"/>
</dbReference>
<dbReference type="Pfam" id="PF10371">
    <property type="entry name" value="EKR"/>
    <property type="match status" value="1"/>
</dbReference>
<dbReference type="GO" id="GO:0030976">
    <property type="term" value="F:thiamine pyrophosphate binding"/>
    <property type="evidence" value="ECO:0007669"/>
    <property type="project" value="InterPro"/>
</dbReference>
<evidence type="ECO:0000259" key="5">
    <source>
        <dbReference type="PROSITE" id="PS51379"/>
    </source>
</evidence>
<dbReference type="GO" id="GO:0046872">
    <property type="term" value="F:metal ion binding"/>
    <property type="evidence" value="ECO:0007669"/>
    <property type="project" value="UniProtKB-KW"/>
</dbReference>
<dbReference type="Gene3D" id="3.40.920.10">
    <property type="entry name" value="Pyruvate-ferredoxin oxidoreductase, PFOR, domain III"/>
    <property type="match status" value="1"/>
</dbReference>
<reference evidence="6" key="1">
    <citation type="submission" date="2020-10" db="EMBL/GenBank/DDBJ databases">
        <authorList>
            <person name="Gilroy R."/>
        </authorList>
    </citation>
    <scope>NUCLEOTIDE SEQUENCE</scope>
    <source>
        <strain evidence="6">ChiBcec7-5410</strain>
    </source>
</reference>
<name>A0A9D1KS27_9FIRM</name>
<protein>
    <submittedName>
        <fullName evidence="6">4Fe-4S dicluster domain-containing protein</fullName>
    </submittedName>
</protein>
<proteinExistence type="predicted"/>
<dbReference type="InterPro" id="IPR019456">
    <property type="entry name" value="Pyrv-flavodox_OxRtase_EKR"/>
</dbReference>
<keyword evidence="1" id="KW-0479">Metal-binding</keyword>
<dbReference type="SUPFAM" id="SSF52518">
    <property type="entry name" value="Thiamin diphosphate-binding fold (THDP-binding)"/>
    <property type="match status" value="1"/>
</dbReference>
<dbReference type="Proteomes" id="UP000824160">
    <property type="component" value="Unassembled WGS sequence"/>
</dbReference>
<dbReference type="Pfam" id="PF12838">
    <property type="entry name" value="Fer4_7"/>
    <property type="match status" value="1"/>
</dbReference>
<accession>A0A9D1KS27</accession>
<dbReference type="GO" id="GO:0051536">
    <property type="term" value="F:iron-sulfur cluster binding"/>
    <property type="evidence" value="ECO:0007669"/>
    <property type="project" value="UniProtKB-KW"/>
</dbReference>
<evidence type="ECO:0000313" key="7">
    <source>
        <dbReference type="Proteomes" id="UP000824160"/>
    </source>
</evidence>
<gene>
    <name evidence="6" type="ORF">IAC43_06010</name>
</gene>
<evidence type="ECO:0000313" key="6">
    <source>
        <dbReference type="EMBL" id="HIT94720.1"/>
    </source>
</evidence>
<dbReference type="Gene3D" id="3.40.50.970">
    <property type="match status" value="1"/>
</dbReference>
<feature type="non-terminal residue" evidence="6">
    <location>
        <position position="1"/>
    </location>
</feature>
<dbReference type="InterPro" id="IPR029061">
    <property type="entry name" value="THDP-binding"/>
</dbReference>
<dbReference type="GO" id="GO:0006979">
    <property type="term" value="P:response to oxidative stress"/>
    <property type="evidence" value="ECO:0007669"/>
    <property type="project" value="TreeGrafter"/>
</dbReference>
<keyword evidence="3" id="KW-0408">Iron</keyword>
<dbReference type="Pfam" id="PF01558">
    <property type="entry name" value="POR"/>
    <property type="match status" value="1"/>
</dbReference>
<dbReference type="EMBL" id="DVLW01000166">
    <property type="protein sequence ID" value="HIT94720.1"/>
    <property type="molecule type" value="Genomic_DNA"/>
</dbReference>
<keyword evidence="2" id="KW-0560">Oxidoreductase</keyword>
<dbReference type="InterPro" id="IPR017900">
    <property type="entry name" value="4Fe4S_Fe_S_CS"/>
</dbReference>
<feature type="domain" description="4Fe-4S ferredoxin-type" evidence="5">
    <location>
        <begin position="138"/>
        <end position="167"/>
    </location>
</feature>
<dbReference type="Gene3D" id="3.30.70.20">
    <property type="match status" value="1"/>
</dbReference>
<dbReference type="GO" id="GO:0016903">
    <property type="term" value="F:oxidoreductase activity, acting on the aldehyde or oxo group of donors"/>
    <property type="evidence" value="ECO:0007669"/>
    <property type="project" value="InterPro"/>
</dbReference>
<feature type="domain" description="4Fe-4S ferredoxin-type" evidence="5">
    <location>
        <begin position="196"/>
        <end position="225"/>
    </location>
</feature>
<dbReference type="SMART" id="SM00890">
    <property type="entry name" value="EKR"/>
    <property type="match status" value="1"/>
</dbReference>
<dbReference type="InterPro" id="IPR002869">
    <property type="entry name" value="Pyrv_flavodox_OxRed_cen"/>
</dbReference>
<organism evidence="6 7">
    <name type="scientific">Candidatus Faecivivens stercoripullorum</name>
    <dbReference type="NCBI Taxonomy" id="2840805"/>
    <lineage>
        <taxon>Bacteria</taxon>
        <taxon>Bacillati</taxon>
        <taxon>Bacillota</taxon>
        <taxon>Clostridia</taxon>
        <taxon>Eubacteriales</taxon>
        <taxon>Oscillospiraceae</taxon>
        <taxon>Oscillospiraceae incertae sedis</taxon>
        <taxon>Candidatus Faecivivens</taxon>
    </lineage>
</organism>
<dbReference type="InterPro" id="IPR050722">
    <property type="entry name" value="Pyruvate:ferred/Flavod_OxRd"/>
</dbReference>
<dbReference type="InterPro" id="IPR037112">
    <property type="entry name" value="Pyrv-flavodox_OxR_EKR_sf"/>
</dbReference>
<dbReference type="FunFam" id="3.40.50.970:FF:000041">
    <property type="entry name" value="Pyruvate:ferredoxin (Flavodoxin) oxidoreductase"/>
    <property type="match status" value="1"/>
</dbReference>
<dbReference type="Pfam" id="PF02775">
    <property type="entry name" value="TPP_enzyme_C"/>
    <property type="match status" value="1"/>
</dbReference>
<dbReference type="InterPro" id="IPR019752">
    <property type="entry name" value="Pyrv/ketoisovalerate_OxRed_cat"/>
</dbReference>
<dbReference type="InterPro" id="IPR011766">
    <property type="entry name" value="TPP_enzyme_TPP-bd"/>
</dbReference>
<dbReference type="CDD" id="cd03377">
    <property type="entry name" value="TPP_PFOR_PNO"/>
    <property type="match status" value="1"/>
</dbReference>
<sequence>AIEIGMGKRTNTILQSAFFKLANLMPIEEAVDYMKAAAKKSYSKKGDAVVEMNYKAIDAGLDALHEVTVPESWKNPAPDAMAAEIFGRPAVVDMVKNLMDPIAKMDGDSLPVSAFAKIADGQFELGASAYEKRGVAVMVPEWTAEKCAQCNLCSFVCSHATIRPYVLSEEEVAAAPEGLRTVAVKGIKDIDPSYKFSVVVSPLDCMGCGECVTVCPTGAIKMVPQEAEAHMQPVFDYCYENVRKKPGMPSETMVKGSQFNQPLLEFSGSCAGCAETSYARLVTQMFGEQMYISNATGCSSIWGGPAATAPYTVNKVSGHGPAWANSLFEDNAEHGFGMYLGQKVLRDQAIAKLEEMAASDKASAEMKAAIAAFMETKNDTKKNAATVPALVAELEKAAAEGCPVAPEILAKKQYLSKKSVWIFGGDGWAYDIGFGGLDHVLASGENVNVFVFDTEMYSNTGGQASKASNIGEVCQFAAAGKEIGKKSLSEIAMSYGYVYVAQIALGANPAQALKAINEAEAYNGPSLIIGYAPCELHGVKGGMTNCQNEMKKAVKAGYWNLFTFNPALKAEGKNPFTLTSKEGDGSYQDLLANETRYSRLAKAFPDRAKELFAKSEDTAKARYEHLLKLVELYK</sequence>
<dbReference type="AlphaFoldDB" id="A0A9D1KS27"/>
<evidence type="ECO:0000256" key="3">
    <source>
        <dbReference type="ARBA" id="ARBA00023004"/>
    </source>
</evidence>
<dbReference type="InterPro" id="IPR017896">
    <property type="entry name" value="4Fe4S_Fe-S-bd"/>
</dbReference>
<evidence type="ECO:0000256" key="4">
    <source>
        <dbReference type="ARBA" id="ARBA00023014"/>
    </source>
</evidence>
<dbReference type="PROSITE" id="PS51379">
    <property type="entry name" value="4FE4S_FER_2"/>
    <property type="match status" value="2"/>
</dbReference>
<evidence type="ECO:0000256" key="1">
    <source>
        <dbReference type="ARBA" id="ARBA00022723"/>
    </source>
</evidence>
<keyword evidence="4" id="KW-0411">Iron-sulfur</keyword>
<reference evidence="6" key="2">
    <citation type="journal article" date="2021" name="PeerJ">
        <title>Extensive microbial diversity within the chicken gut microbiome revealed by metagenomics and culture.</title>
        <authorList>
            <person name="Gilroy R."/>
            <person name="Ravi A."/>
            <person name="Getino M."/>
            <person name="Pursley I."/>
            <person name="Horton D.L."/>
            <person name="Alikhan N.F."/>
            <person name="Baker D."/>
            <person name="Gharbi K."/>
            <person name="Hall N."/>
            <person name="Watson M."/>
            <person name="Adriaenssens E.M."/>
            <person name="Foster-Nyarko E."/>
            <person name="Jarju S."/>
            <person name="Secka A."/>
            <person name="Antonio M."/>
            <person name="Oren A."/>
            <person name="Chaudhuri R.R."/>
            <person name="La Ragione R."/>
            <person name="Hildebrand F."/>
            <person name="Pallen M.J."/>
        </authorList>
    </citation>
    <scope>NUCLEOTIDE SEQUENCE</scope>
    <source>
        <strain evidence="6">ChiBcec7-5410</strain>
    </source>
</reference>
<dbReference type="SUPFAM" id="SSF53323">
    <property type="entry name" value="Pyruvate-ferredoxin oxidoreductase, PFOR, domain III"/>
    <property type="match status" value="1"/>
</dbReference>
<dbReference type="SUPFAM" id="SSF54862">
    <property type="entry name" value="4Fe-4S ferredoxins"/>
    <property type="match status" value="1"/>
</dbReference>